<organism evidence="2">
    <name type="scientific">Podoviridae sp. ctZ5d16</name>
    <dbReference type="NCBI Taxonomy" id="2825257"/>
    <lineage>
        <taxon>Viruses</taxon>
        <taxon>Duplodnaviria</taxon>
        <taxon>Heunggongvirae</taxon>
        <taxon>Uroviricota</taxon>
        <taxon>Caudoviricetes</taxon>
    </lineage>
</organism>
<evidence type="ECO:0000313" key="2">
    <source>
        <dbReference type="EMBL" id="DAE15522.1"/>
    </source>
</evidence>
<protein>
    <submittedName>
        <fullName evidence="2">Uncharacterized protein</fullName>
    </submittedName>
</protein>
<name>A0A8S5Q9C4_9CAUD</name>
<accession>A0A8S5Q9C4</accession>
<feature type="region of interest" description="Disordered" evidence="1">
    <location>
        <begin position="51"/>
        <end position="80"/>
    </location>
</feature>
<sequence length="80" mass="9262">MAAKEKMVKIKLFKDNDKYKDDVFVAVNGKSYLIKRGAEVEVPESVKEVLDNSAAQEERAAEYMETQQKEYEQKTKKLET</sequence>
<evidence type="ECO:0000256" key="1">
    <source>
        <dbReference type="SAM" id="MobiDB-lite"/>
    </source>
</evidence>
<proteinExistence type="predicted"/>
<reference evidence="2" key="1">
    <citation type="journal article" date="2021" name="Proc. Natl. Acad. Sci. U.S.A.">
        <title>A Catalog of Tens of Thousands of Viruses from Human Metagenomes Reveals Hidden Associations with Chronic Diseases.</title>
        <authorList>
            <person name="Tisza M.J."/>
            <person name="Buck C.B."/>
        </authorList>
    </citation>
    <scope>NUCLEOTIDE SEQUENCE</scope>
    <source>
        <strain evidence="2">CtZ5d16</strain>
    </source>
</reference>
<dbReference type="EMBL" id="BK015606">
    <property type="protein sequence ID" value="DAE15522.1"/>
    <property type="molecule type" value="Genomic_DNA"/>
</dbReference>